<organism evidence="1 3">
    <name type="scientific">Halobacterium salinarum (strain ATCC 700922 / JCM 11081 / NRC-1)</name>
    <name type="common">Halobacterium halobium</name>
    <dbReference type="NCBI Taxonomy" id="64091"/>
    <lineage>
        <taxon>Archaea</taxon>
        <taxon>Methanobacteriati</taxon>
        <taxon>Methanobacteriota</taxon>
        <taxon>Stenosarchaea group</taxon>
        <taxon>Halobacteria</taxon>
        <taxon>Halobacteriales</taxon>
        <taxon>Halobacteriaceae</taxon>
        <taxon>Halobacterium</taxon>
        <taxon>Halobacterium salinarum NRC-34001</taxon>
    </lineage>
</organism>
<dbReference type="EMBL" id="BK010829">
    <property type="protein sequence ID" value="DAC77399.1"/>
    <property type="molecule type" value="Genomic_DNA"/>
</dbReference>
<reference evidence="2" key="3">
    <citation type="journal article" date="2015" name="Life">
        <title>A manual curation strategy to improve genome annotation: application to a set of haloarchael genomes.</title>
        <authorList>
            <person name="Pfeiffer F."/>
            <person name="Oesterhelt D."/>
        </authorList>
    </citation>
    <scope>NUCLEOTIDE SEQUENCE</scope>
    <source>
        <strain evidence="2">NRC-1</strain>
    </source>
</reference>
<accession>Q9HST8</accession>
<dbReference type="KEGG" id="hal:VNG_0079H"/>
<dbReference type="Proteomes" id="UP000000554">
    <property type="component" value="Chromosome"/>
</dbReference>
<reference evidence="1 3" key="1">
    <citation type="journal article" date="2000" name="Proc. Natl. Acad. Sci. U.S.A.">
        <title>Genome sequence of Halobacterium species NRC-1.</title>
        <authorList>
            <person name="Ng W.V."/>
            <person name="Kennedy S.P."/>
            <person name="Mahairas G.G."/>
            <person name="Berquist B."/>
            <person name="Pan M."/>
            <person name="Shukla H.D."/>
            <person name="Lasky S.R."/>
            <person name="Baliga N.S."/>
            <person name="Thorsson V."/>
            <person name="Sbrogna J."/>
            <person name="Swartzell S."/>
            <person name="Weir D."/>
            <person name="Hall J."/>
            <person name="Dahl T.A."/>
            <person name="Welti R."/>
            <person name="Goo Y.A."/>
            <person name="Leithauser B."/>
            <person name="Keller K."/>
            <person name="Cruz R."/>
            <person name="Danson M.J."/>
            <person name="Hough D.W."/>
            <person name="Maddocks D.G."/>
            <person name="Jablonski P.E."/>
            <person name="Krebs M.P."/>
            <person name="Angevine C.M."/>
            <person name="Dale H."/>
            <person name="Isenbarger T.A."/>
            <person name="Peck R.F."/>
            <person name="Pohlschroder M."/>
            <person name="Spudich J.L."/>
            <person name="Jung K.W."/>
            <person name="Alam M."/>
            <person name="Freitas T."/>
            <person name="Hou S."/>
            <person name="Daniels C.J."/>
            <person name="Dennis P.P."/>
            <person name="Omer A.D."/>
            <person name="Ebhardt H."/>
            <person name="Lowe T.M."/>
            <person name="Liang P."/>
            <person name="Riley M."/>
            <person name="Hood L."/>
            <person name="DasSarma S."/>
        </authorList>
    </citation>
    <scope>NUCLEOTIDE SEQUENCE [LARGE SCALE GENOMIC DNA]</scope>
    <source>
        <strain evidence="3">ATCC 700922 / JCM 11081 / NRC-1</strain>
        <strain evidence="1">NRC-1</strain>
    </source>
</reference>
<evidence type="ECO:0000313" key="3">
    <source>
        <dbReference type="Proteomes" id="UP000000554"/>
    </source>
</evidence>
<proteinExistence type="predicted"/>
<reference evidence="2" key="2">
    <citation type="journal article" date="2008" name="Genomics">
        <title>Evolution in the laboratory: the genome of Halobacterium salinarum strain R1 compared to that of strain NRC-1.</title>
        <authorList>
            <person name="Pfeiffer F."/>
            <person name="Schuster S.C."/>
            <person name="Broicher A."/>
            <person name="Falb M."/>
            <person name="Palm P."/>
            <person name="Rodewald K."/>
            <person name="Ruepp A."/>
            <person name="Soppa J."/>
            <person name="Tittor J."/>
            <person name="Oesterhelt D."/>
        </authorList>
    </citation>
    <scope>NUCLEOTIDE SEQUENCE</scope>
    <source>
        <strain evidence="2">NRC-1</strain>
    </source>
</reference>
<evidence type="ECO:0000313" key="2">
    <source>
        <dbReference type="EMBL" id="DAC77399.1"/>
    </source>
</evidence>
<sequence length="71" mass="7563">MSGNGSRRITPEFGGAPKFVVVSLGVAVRNVPARVALGGRGVVTVVTGWWLWGFEERDEHAAWSGVSGPRQ</sequence>
<protein>
    <submittedName>
        <fullName evidence="2">Spurious ORF</fullName>
    </submittedName>
</protein>
<name>Q9HST8_HALSA</name>
<dbReference type="AlphaFoldDB" id="Q9HST8"/>
<dbReference type="EMBL" id="AE004437">
    <property type="protein sequence ID" value="AAG18714.1"/>
    <property type="molecule type" value="Genomic_DNA"/>
</dbReference>
<keyword evidence="3" id="KW-1185">Reference proteome</keyword>
<gene>
    <name evidence="1" type="ordered locus">VNG_0079H</name>
</gene>
<evidence type="ECO:0000313" key="1">
    <source>
        <dbReference type="EMBL" id="AAG18714.1"/>
    </source>
</evidence>
<dbReference type="PIR" id="F84168">
    <property type="entry name" value="F84168"/>
</dbReference>
<dbReference type="PaxDb" id="64091-VNG_0079H"/>
<reference evidence="2" key="4">
    <citation type="journal article" date="2019" name="Microbiol. Resour. Announc.">
        <title>The genome of the Halobacterium salinarum type strain is closely related to that of the laboratory strains NRC-1 and R1.</title>
        <authorList>
            <person name="Pfeiffer F."/>
            <person name="Marchfelder A."/>
            <person name="Habermann B.H."/>
            <person name="Dyall-Smith M."/>
        </authorList>
    </citation>
    <scope>NUCLEOTIDE SEQUENCE</scope>
    <source>
        <strain evidence="2">NRC-1</strain>
    </source>
</reference>
<dbReference type="STRING" id="64091.VNG_0079H"/>
<dbReference type="HOGENOM" id="CLU_2730258_0_0_2"/>